<organism evidence="2 3">
    <name type="scientific">Mucilaginibacter oryzae</name>
    <dbReference type="NCBI Taxonomy" id="468058"/>
    <lineage>
        <taxon>Bacteria</taxon>
        <taxon>Pseudomonadati</taxon>
        <taxon>Bacteroidota</taxon>
        <taxon>Sphingobacteriia</taxon>
        <taxon>Sphingobacteriales</taxon>
        <taxon>Sphingobacteriaceae</taxon>
        <taxon>Mucilaginibacter</taxon>
    </lineage>
</organism>
<name>A0A316HB06_9SPHI</name>
<dbReference type="SUPFAM" id="SSF55729">
    <property type="entry name" value="Acyl-CoA N-acyltransferases (Nat)"/>
    <property type="match status" value="1"/>
</dbReference>
<dbReference type="GO" id="GO:0016747">
    <property type="term" value="F:acyltransferase activity, transferring groups other than amino-acyl groups"/>
    <property type="evidence" value="ECO:0007669"/>
    <property type="project" value="InterPro"/>
</dbReference>
<proteinExistence type="predicted"/>
<feature type="domain" description="N-acetyltransferase" evidence="1">
    <location>
        <begin position="10"/>
        <end position="148"/>
    </location>
</feature>
<protein>
    <submittedName>
        <fullName evidence="2">Ribosomal protein S18 acetylase RimI-like enzyme</fullName>
    </submittedName>
</protein>
<evidence type="ECO:0000313" key="3">
    <source>
        <dbReference type="Proteomes" id="UP000245678"/>
    </source>
</evidence>
<reference evidence="2 3" key="1">
    <citation type="submission" date="2018-05" db="EMBL/GenBank/DDBJ databases">
        <title>Genomic Encyclopedia of Archaeal and Bacterial Type Strains, Phase II (KMG-II): from individual species to whole genera.</title>
        <authorList>
            <person name="Goeker M."/>
        </authorList>
    </citation>
    <scope>NUCLEOTIDE SEQUENCE [LARGE SCALE GENOMIC DNA]</scope>
    <source>
        <strain evidence="2 3">DSM 19975</strain>
    </source>
</reference>
<dbReference type="PROSITE" id="PS51186">
    <property type="entry name" value="GNAT"/>
    <property type="match status" value="1"/>
</dbReference>
<keyword evidence="2" id="KW-0689">Ribosomal protein</keyword>
<dbReference type="CDD" id="cd04301">
    <property type="entry name" value="NAT_SF"/>
    <property type="match status" value="1"/>
</dbReference>
<dbReference type="Pfam" id="PF00583">
    <property type="entry name" value="Acetyltransf_1"/>
    <property type="match status" value="1"/>
</dbReference>
<sequence length="148" mass="16992">MPSASLKTSLSIRSFIEADRKRLKEIYLLCRVQTFYWCDSEQFRFDDFDNHTEDEDIFVAISGCDVVGFVAVWPPDSFIHHLYVDAAYRAGGMGKALLAMVAEKYPAPLKLKCLVKNELAFSFYQSKGWQVIGEGSDDLGDYYLMEYR</sequence>
<comment type="caution">
    <text evidence="2">The sequence shown here is derived from an EMBL/GenBank/DDBJ whole genome shotgun (WGS) entry which is preliminary data.</text>
</comment>
<dbReference type="EMBL" id="QGHA01000004">
    <property type="protein sequence ID" value="PWK77676.1"/>
    <property type="molecule type" value="Genomic_DNA"/>
</dbReference>
<dbReference type="Proteomes" id="UP000245678">
    <property type="component" value="Unassembled WGS sequence"/>
</dbReference>
<evidence type="ECO:0000259" key="1">
    <source>
        <dbReference type="PROSITE" id="PS51186"/>
    </source>
</evidence>
<dbReference type="InterPro" id="IPR016181">
    <property type="entry name" value="Acyl_CoA_acyltransferase"/>
</dbReference>
<dbReference type="AlphaFoldDB" id="A0A316HB06"/>
<gene>
    <name evidence="2" type="ORF">LX99_02556</name>
</gene>
<accession>A0A316HB06</accession>
<dbReference type="Gene3D" id="3.40.630.30">
    <property type="match status" value="1"/>
</dbReference>
<dbReference type="RefSeq" id="WP_109608215.1">
    <property type="nucleotide sequence ID" value="NZ_QGHA01000004.1"/>
</dbReference>
<evidence type="ECO:0000313" key="2">
    <source>
        <dbReference type="EMBL" id="PWK77676.1"/>
    </source>
</evidence>
<dbReference type="InterPro" id="IPR000182">
    <property type="entry name" value="GNAT_dom"/>
</dbReference>
<keyword evidence="3" id="KW-1185">Reference proteome</keyword>
<keyword evidence="2" id="KW-0687">Ribonucleoprotein</keyword>
<dbReference type="GO" id="GO:0005840">
    <property type="term" value="C:ribosome"/>
    <property type="evidence" value="ECO:0007669"/>
    <property type="project" value="UniProtKB-KW"/>
</dbReference>